<sequence length="130" mass="15960">MEYLFVYGTLMQKCTRNEWSAFLLKNARYLGEAKIRGDLYKVDYYPGLIKSENWVYGELFEIQDSSYIFHYLDQYEDYRPNDPENSLYTREKSEVWLTDNSVKSFSSWVYYYKKPFRQFEKYPKGRFIEE</sequence>
<reference evidence="2 3" key="1">
    <citation type="submission" date="2015-07" db="EMBL/GenBank/DDBJ databases">
        <title>The draft genome sequence of Leadbetterella sp. JN14-9.</title>
        <authorList>
            <person name="Liu Y."/>
            <person name="Du J."/>
            <person name="Shao Z."/>
        </authorList>
    </citation>
    <scope>NUCLEOTIDE SEQUENCE [LARGE SCALE GENOMIC DNA]</scope>
    <source>
        <strain evidence="2 3">JN14-9</strain>
    </source>
</reference>
<dbReference type="STRING" id="1605367.AFM12_02465"/>
<dbReference type="RefSeq" id="WP_055143688.1">
    <property type="nucleotide sequence ID" value="NZ_JXSZ01000005.1"/>
</dbReference>
<dbReference type="CDD" id="cd06661">
    <property type="entry name" value="GGCT_like"/>
    <property type="match status" value="1"/>
</dbReference>
<dbReference type="InterPro" id="IPR009288">
    <property type="entry name" value="AIG2-like_dom"/>
</dbReference>
<evidence type="ECO:0000313" key="2">
    <source>
        <dbReference type="EMBL" id="KPM49487.1"/>
    </source>
</evidence>
<dbReference type="InterPro" id="IPR013024">
    <property type="entry name" value="GGCT-like"/>
</dbReference>
<name>A0A0P7BYA7_9BACT</name>
<dbReference type="Pfam" id="PF06094">
    <property type="entry name" value="GGACT"/>
    <property type="match status" value="1"/>
</dbReference>
<dbReference type="Gene3D" id="3.10.490.10">
    <property type="entry name" value="Gamma-glutamyl cyclotransferase-like"/>
    <property type="match status" value="1"/>
</dbReference>
<dbReference type="SUPFAM" id="SSF110857">
    <property type="entry name" value="Gamma-glutamyl cyclotransferase-like"/>
    <property type="match status" value="1"/>
</dbReference>
<dbReference type="InterPro" id="IPR036568">
    <property type="entry name" value="GGCT-like_sf"/>
</dbReference>
<accession>A0A0P7BYA7</accession>
<gene>
    <name evidence="2" type="ORF">AFM12_02465</name>
</gene>
<proteinExistence type="predicted"/>
<evidence type="ECO:0000313" key="3">
    <source>
        <dbReference type="Proteomes" id="UP000050454"/>
    </source>
</evidence>
<organism evidence="2 3">
    <name type="scientific">Jiulongibacter sediminis</name>
    <dbReference type="NCBI Taxonomy" id="1605367"/>
    <lineage>
        <taxon>Bacteria</taxon>
        <taxon>Pseudomonadati</taxon>
        <taxon>Bacteroidota</taxon>
        <taxon>Cytophagia</taxon>
        <taxon>Cytophagales</taxon>
        <taxon>Leadbetterellaceae</taxon>
        <taxon>Jiulongibacter</taxon>
    </lineage>
</organism>
<dbReference type="EMBL" id="LGTQ01000005">
    <property type="protein sequence ID" value="KPM49487.1"/>
    <property type="molecule type" value="Genomic_DNA"/>
</dbReference>
<comment type="caution">
    <text evidence="2">The sequence shown here is derived from an EMBL/GenBank/DDBJ whole genome shotgun (WGS) entry which is preliminary data.</text>
</comment>
<feature type="domain" description="Gamma-glutamylcyclotransferase AIG2-like" evidence="1">
    <location>
        <begin position="4"/>
        <end position="117"/>
    </location>
</feature>
<protein>
    <recommendedName>
        <fullName evidence="1">Gamma-glutamylcyclotransferase AIG2-like domain-containing protein</fullName>
    </recommendedName>
</protein>
<evidence type="ECO:0000259" key="1">
    <source>
        <dbReference type="Pfam" id="PF06094"/>
    </source>
</evidence>
<keyword evidence="3" id="KW-1185">Reference proteome</keyword>
<dbReference type="Proteomes" id="UP000050454">
    <property type="component" value="Unassembled WGS sequence"/>
</dbReference>
<dbReference type="OrthoDB" id="482277at2"/>
<dbReference type="AlphaFoldDB" id="A0A0P7BYA7"/>